<dbReference type="RefSeq" id="WP_358353608.1">
    <property type="nucleotide sequence ID" value="NZ_JBEZFP010000030.1"/>
</dbReference>
<protein>
    <submittedName>
        <fullName evidence="2">Uncharacterized protein</fullName>
    </submittedName>
</protein>
<proteinExistence type="predicted"/>
<keyword evidence="3" id="KW-1185">Reference proteome</keyword>
<keyword evidence="1" id="KW-0472">Membrane</keyword>
<comment type="caution">
    <text evidence="2">The sequence shown here is derived from an EMBL/GenBank/DDBJ whole genome shotgun (WGS) entry which is preliminary data.</text>
</comment>
<dbReference type="Proteomes" id="UP001551482">
    <property type="component" value="Unassembled WGS sequence"/>
</dbReference>
<keyword evidence="1" id="KW-0812">Transmembrane</keyword>
<sequence length="405" mass="42421">MTSENPSPASGTAAPVPEAVDKQRDALGFFARWVIMSAAFLIGSQALDWDMTDAWWALGSMAVTWHLLFALAPALRALWSYAVGLRPESVDLGAGPLVSAHERGQLLVLRRKLPVRIRIRHRMDLTTRARRVRLWAASWLALTTVAAGAWAAWAAGGPLGVGASFACALAVLTALGDLRTGGLGHLLLRVPFLPTSALPRIDPADEDVRLAHAVALGRWDEVRAAVAGEGGHTAATVNRAAAELAVAECRYAEAADLARQGMQAAEEPTARSLSAQQLVRAVYYAHEAASAGHGTGPMPDIDGLAVCLAEAVAAIRAVPSMAVVSDAAGLVAVVRRDSESALRMAAAVAAYANGPIAAAHHCCTIARAYAAQNRPKDAARALERAREHAPGLARIGVVGELILNS</sequence>
<feature type="transmembrane region" description="Helical" evidence="1">
    <location>
        <begin position="132"/>
        <end position="153"/>
    </location>
</feature>
<dbReference type="EMBL" id="JBEZFP010000030">
    <property type="protein sequence ID" value="MEU8134714.1"/>
    <property type="molecule type" value="Genomic_DNA"/>
</dbReference>
<organism evidence="2 3">
    <name type="scientific">Streptodolium elevatio</name>
    <dbReference type="NCBI Taxonomy" id="3157996"/>
    <lineage>
        <taxon>Bacteria</taxon>
        <taxon>Bacillati</taxon>
        <taxon>Actinomycetota</taxon>
        <taxon>Actinomycetes</taxon>
        <taxon>Kitasatosporales</taxon>
        <taxon>Streptomycetaceae</taxon>
        <taxon>Streptodolium</taxon>
    </lineage>
</organism>
<feature type="transmembrane region" description="Helical" evidence="1">
    <location>
        <begin position="26"/>
        <end position="43"/>
    </location>
</feature>
<reference evidence="2 3" key="1">
    <citation type="submission" date="2024-06" db="EMBL/GenBank/DDBJ databases">
        <title>The Natural Products Discovery Center: Release of the First 8490 Sequenced Strains for Exploring Actinobacteria Biosynthetic Diversity.</title>
        <authorList>
            <person name="Kalkreuter E."/>
            <person name="Kautsar S.A."/>
            <person name="Yang D."/>
            <person name="Bader C.D."/>
            <person name="Teijaro C.N."/>
            <person name="Fluegel L."/>
            <person name="Davis C.M."/>
            <person name="Simpson J.R."/>
            <person name="Lauterbach L."/>
            <person name="Steele A.D."/>
            <person name="Gui C."/>
            <person name="Meng S."/>
            <person name="Li G."/>
            <person name="Viehrig K."/>
            <person name="Ye F."/>
            <person name="Su P."/>
            <person name="Kiefer A.F."/>
            <person name="Nichols A."/>
            <person name="Cepeda A.J."/>
            <person name="Yan W."/>
            <person name="Fan B."/>
            <person name="Jiang Y."/>
            <person name="Adhikari A."/>
            <person name="Zheng C.-J."/>
            <person name="Schuster L."/>
            <person name="Cowan T.M."/>
            <person name="Smanski M.J."/>
            <person name="Chevrette M.G."/>
            <person name="De Carvalho L.P.S."/>
            <person name="Shen B."/>
        </authorList>
    </citation>
    <scope>NUCLEOTIDE SEQUENCE [LARGE SCALE GENOMIC DNA]</scope>
    <source>
        <strain evidence="2 3">NPDC048946</strain>
    </source>
</reference>
<accession>A0ABV3DG26</accession>
<name>A0ABV3DG26_9ACTN</name>
<evidence type="ECO:0000256" key="1">
    <source>
        <dbReference type="SAM" id="Phobius"/>
    </source>
</evidence>
<feature type="transmembrane region" description="Helical" evidence="1">
    <location>
        <begin position="55"/>
        <end position="79"/>
    </location>
</feature>
<evidence type="ECO:0000313" key="3">
    <source>
        <dbReference type="Proteomes" id="UP001551482"/>
    </source>
</evidence>
<keyword evidence="1" id="KW-1133">Transmembrane helix</keyword>
<gene>
    <name evidence="2" type="ORF">AB0C36_14515</name>
</gene>
<evidence type="ECO:0000313" key="2">
    <source>
        <dbReference type="EMBL" id="MEU8134714.1"/>
    </source>
</evidence>